<proteinExistence type="predicted"/>
<protein>
    <submittedName>
        <fullName evidence="2">Uncharacterized protein</fullName>
    </submittedName>
</protein>
<keyword evidence="1" id="KW-1185">Reference proteome</keyword>
<dbReference type="InterPro" id="IPR025271">
    <property type="entry name" value="CCDC28"/>
</dbReference>
<organism evidence="1 2">
    <name type="scientific">Setaria digitata</name>
    <dbReference type="NCBI Taxonomy" id="48799"/>
    <lineage>
        <taxon>Eukaryota</taxon>
        <taxon>Metazoa</taxon>
        <taxon>Ecdysozoa</taxon>
        <taxon>Nematoda</taxon>
        <taxon>Chromadorea</taxon>
        <taxon>Rhabditida</taxon>
        <taxon>Spirurina</taxon>
        <taxon>Spiruromorpha</taxon>
        <taxon>Filarioidea</taxon>
        <taxon>Setariidae</taxon>
        <taxon>Setaria</taxon>
    </lineage>
</organism>
<sequence length="164" mass="18539">MLTAITPPVDGISRMDEEVKHETDDLLKKTSSIISRSSLHQMDLEPDNAAEIEALEQSLTALVDDFRSGKMCALGEGKLKMMRKAREEMEDLTAFHVKLHKRQAPNFSTFSDDDGLDGQYDLLFQRLNKLHCFLHDMSFGTADVKEESDMLDITVQGKAMEMLD</sequence>
<dbReference type="AlphaFoldDB" id="A0A915PUG0"/>
<dbReference type="Proteomes" id="UP000887581">
    <property type="component" value="Unplaced"/>
</dbReference>
<accession>A0A915PUG0</accession>
<evidence type="ECO:0000313" key="2">
    <source>
        <dbReference type="WBParaSite" id="sdigi.contig325.g7460.t1"/>
    </source>
</evidence>
<name>A0A915PUG0_9BILA</name>
<reference evidence="2" key="1">
    <citation type="submission" date="2022-11" db="UniProtKB">
        <authorList>
            <consortium name="WormBaseParasite"/>
        </authorList>
    </citation>
    <scope>IDENTIFICATION</scope>
</reference>
<evidence type="ECO:0000313" key="1">
    <source>
        <dbReference type="Proteomes" id="UP000887581"/>
    </source>
</evidence>
<dbReference type="Pfam" id="PF13270">
    <property type="entry name" value="CCDC28"/>
    <property type="match status" value="1"/>
</dbReference>
<dbReference type="WBParaSite" id="sdigi.contig325.g7460.t1">
    <property type="protein sequence ID" value="sdigi.contig325.g7460.t1"/>
    <property type="gene ID" value="sdigi.contig325.g7460"/>
</dbReference>